<feature type="transmembrane region" description="Helical" evidence="1">
    <location>
        <begin position="57"/>
        <end position="76"/>
    </location>
</feature>
<name>A0A437SXS2_9LACO</name>
<keyword evidence="1" id="KW-0472">Membrane</keyword>
<evidence type="ECO:0000256" key="1">
    <source>
        <dbReference type="SAM" id="Phobius"/>
    </source>
</evidence>
<protein>
    <recommendedName>
        <fullName evidence="4">ABC transporter permease</fullName>
    </recommendedName>
</protein>
<evidence type="ECO:0008006" key="4">
    <source>
        <dbReference type="Google" id="ProtNLM"/>
    </source>
</evidence>
<dbReference type="AlphaFoldDB" id="A0A437SXS2"/>
<proteinExistence type="predicted"/>
<evidence type="ECO:0000313" key="2">
    <source>
        <dbReference type="EMBL" id="RVU71716.1"/>
    </source>
</evidence>
<dbReference type="RefSeq" id="WP_103661213.1">
    <property type="nucleotide sequence ID" value="NZ_ML136871.1"/>
</dbReference>
<comment type="caution">
    <text evidence="2">The sequence shown here is derived from an EMBL/GenBank/DDBJ whole genome shotgun (WGS) entry which is preliminary data.</text>
</comment>
<organism evidence="2 3">
    <name type="scientific">Lactobacillus xujianguonis</name>
    <dbReference type="NCBI Taxonomy" id="2495899"/>
    <lineage>
        <taxon>Bacteria</taxon>
        <taxon>Bacillati</taxon>
        <taxon>Bacillota</taxon>
        <taxon>Bacilli</taxon>
        <taxon>Lactobacillales</taxon>
        <taxon>Lactobacillaceae</taxon>
        <taxon>Lactobacillus</taxon>
    </lineage>
</organism>
<evidence type="ECO:0000313" key="3">
    <source>
        <dbReference type="Proteomes" id="UP000288291"/>
    </source>
</evidence>
<sequence length="106" mass="12349">MAAIIKQQFLQKRKDANLILVLQVIALIFIAILTLFSRDEHQIYSSYFMSSEYYWEVIFQTAVGITLLMDIVYAVLSSYRNEKINLSQTWNLIPVSNAKLWLSNII</sequence>
<dbReference type="Proteomes" id="UP000288291">
    <property type="component" value="Unassembled WGS sequence"/>
</dbReference>
<accession>A0A437SXS2</accession>
<reference evidence="2 3" key="1">
    <citation type="submission" date="2018-12" db="EMBL/GenBank/DDBJ databases">
        <authorList>
            <person name="Meng J."/>
        </authorList>
    </citation>
    <scope>NUCLEOTIDE SEQUENCE [LARGE SCALE GENOMIC DNA]</scope>
    <source>
        <strain evidence="2 3">HT111-2</strain>
    </source>
</reference>
<gene>
    <name evidence="2" type="ORF">EJK17_00105</name>
</gene>
<keyword evidence="1" id="KW-1133">Transmembrane helix</keyword>
<dbReference type="EMBL" id="RXIA01000001">
    <property type="protein sequence ID" value="RVU71716.1"/>
    <property type="molecule type" value="Genomic_DNA"/>
</dbReference>
<keyword evidence="3" id="KW-1185">Reference proteome</keyword>
<keyword evidence="1" id="KW-0812">Transmembrane</keyword>
<feature type="transmembrane region" description="Helical" evidence="1">
    <location>
        <begin position="16"/>
        <end position="37"/>
    </location>
</feature>